<feature type="domain" description="NmrA-like" evidence="4">
    <location>
        <begin position="7"/>
        <end position="239"/>
    </location>
</feature>
<evidence type="ECO:0000313" key="5">
    <source>
        <dbReference type="EMBL" id="EJD37903.1"/>
    </source>
</evidence>
<dbReference type="OMA" id="EIDPSWG"/>
<proteinExistence type="inferred from homology"/>
<organism evidence="5 6">
    <name type="scientific">Auricularia subglabra (strain TFB-10046 / SS5)</name>
    <name type="common">White-rot fungus</name>
    <name type="synonym">Auricularia delicata (strain TFB10046)</name>
    <dbReference type="NCBI Taxonomy" id="717982"/>
    <lineage>
        <taxon>Eukaryota</taxon>
        <taxon>Fungi</taxon>
        <taxon>Dikarya</taxon>
        <taxon>Basidiomycota</taxon>
        <taxon>Agaricomycotina</taxon>
        <taxon>Agaricomycetes</taxon>
        <taxon>Auriculariales</taxon>
        <taxon>Auriculariaceae</taxon>
        <taxon>Auricularia</taxon>
    </lineage>
</organism>
<dbReference type="Gene3D" id="3.90.25.10">
    <property type="entry name" value="UDP-galactose 4-epimerase, domain 1"/>
    <property type="match status" value="1"/>
</dbReference>
<evidence type="ECO:0000259" key="4">
    <source>
        <dbReference type="Pfam" id="PF05368"/>
    </source>
</evidence>
<dbReference type="InterPro" id="IPR008030">
    <property type="entry name" value="NmrA-like"/>
</dbReference>
<name>J0D0K6_AURST</name>
<evidence type="ECO:0000256" key="3">
    <source>
        <dbReference type="ARBA" id="ARBA00023002"/>
    </source>
</evidence>
<gene>
    <name evidence="5" type="ORF">AURDEDRAFT_129182</name>
</gene>
<dbReference type="Pfam" id="PF05368">
    <property type="entry name" value="NmrA"/>
    <property type="match status" value="1"/>
</dbReference>
<dbReference type="eggNOG" id="ENOG502S1FN">
    <property type="taxonomic scope" value="Eukaryota"/>
</dbReference>
<dbReference type="Proteomes" id="UP000006514">
    <property type="component" value="Unassembled WGS sequence"/>
</dbReference>
<comment type="similarity">
    <text evidence="1">Belongs to the NmrA-type oxidoreductase family. Isoflavone reductase subfamily.</text>
</comment>
<dbReference type="InParanoid" id="J0D0K6"/>
<dbReference type="PANTHER" id="PTHR47706">
    <property type="entry name" value="NMRA-LIKE FAMILY PROTEIN"/>
    <property type="match status" value="1"/>
</dbReference>
<dbReference type="InterPro" id="IPR051609">
    <property type="entry name" value="NmrA/Isoflavone_reductase-like"/>
</dbReference>
<keyword evidence="2" id="KW-0521">NADP</keyword>
<dbReference type="CDD" id="cd05259">
    <property type="entry name" value="PCBER_SDR_a"/>
    <property type="match status" value="1"/>
</dbReference>
<evidence type="ECO:0000256" key="2">
    <source>
        <dbReference type="ARBA" id="ARBA00022857"/>
    </source>
</evidence>
<protein>
    <submittedName>
        <fullName evidence="5">NAD(P)-binding protein</fullName>
    </submittedName>
</protein>
<reference evidence="6" key="1">
    <citation type="journal article" date="2012" name="Science">
        <title>The Paleozoic origin of enzymatic lignin decomposition reconstructed from 31 fungal genomes.</title>
        <authorList>
            <person name="Floudas D."/>
            <person name="Binder M."/>
            <person name="Riley R."/>
            <person name="Barry K."/>
            <person name="Blanchette R.A."/>
            <person name="Henrissat B."/>
            <person name="Martinez A.T."/>
            <person name="Otillar R."/>
            <person name="Spatafora J.W."/>
            <person name="Yadav J.S."/>
            <person name="Aerts A."/>
            <person name="Benoit I."/>
            <person name="Boyd A."/>
            <person name="Carlson A."/>
            <person name="Copeland A."/>
            <person name="Coutinho P.M."/>
            <person name="de Vries R.P."/>
            <person name="Ferreira P."/>
            <person name="Findley K."/>
            <person name="Foster B."/>
            <person name="Gaskell J."/>
            <person name="Glotzer D."/>
            <person name="Gorecki P."/>
            <person name="Heitman J."/>
            <person name="Hesse C."/>
            <person name="Hori C."/>
            <person name="Igarashi K."/>
            <person name="Jurgens J.A."/>
            <person name="Kallen N."/>
            <person name="Kersten P."/>
            <person name="Kohler A."/>
            <person name="Kuees U."/>
            <person name="Kumar T.K.A."/>
            <person name="Kuo A."/>
            <person name="LaButti K."/>
            <person name="Larrondo L.F."/>
            <person name="Lindquist E."/>
            <person name="Ling A."/>
            <person name="Lombard V."/>
            <person name="Lucas S."/>
            <person name="Lundell T."/>
            <person name="Martin R."/>
            <person name="McLaughlin D.J."/>
            <person name="Morgenstern I."/>
            <person name="Morin E."/>
            <person name="Murat C."/>
            <person name="Nagy L.G."/>
            <person name="Nolan M."/>
            <person name="Ohm R.A."/>
            <person name="Patyshakuliyeva A."/>
            <person name="Rokas A."/>
            <person name="Ruiz-Duenas F.J."/>
            <person name="Sabat G."/>
            <person name="Salamov A."/>
            <person name="Samejima M."/>
            <person name="Schmutz J."/>
            <person name="Slot J.C."/>
            <person name="St John F."/>
            <person name="Stenlid J."/>
            <person name="Sun H."/>
            <person name="Sun S."/>
            <person name="Syed K."/>
            <person name="Tsang A."/>
            <person name="Wiebenga A."/>
            <person name="Young D."/>
            <person name="Pisabarro A."/>
            <person name="Eastwood D.C."/>
            <person name="Martin F."/>
            <person name="Cullen D."/>
            <person name="Grigoriev I.V."/>
            <person name="Hibbett D.S."/>
        </authorList>
    </citation>
    <scope>NUCLEOTIDE SEQUENCE [LARGE SCALE GENOMIC DNA]</scope>
    <source>
        <strain evidence="6">TFB10046</strain>
    </source>
</reference>
<dbReference type="AlphaFoldDB" id="J0D0K6"/>
<dbReference type="OrthoDB" id="9974981at2759"/>
<keyword evidence="6" id="KW-1185">Reference proteome</keyword>
<sequence length="289" mass="31043">MSSSSYKLFVVAGTGPLGSAIATELHKLGATVVFFTRGGSSNTPEGIPSKVVDYSNVDALAEALKGVHVVVSTVSGGGFKTQPILADAAKKAGVKLFVPSEFGARPRNVPDDNILGYKETFLRHLKSLGLPYTIYDTGLFADIPLSVIPSILDLTKKKFTIVGKGETKISLASRPDIGHFVAYSLTHLPPSQLEGAHYNIVGSRLTFREMLAVWEKKYGGPFEVVSRDRDAVLKAVEASGQGEAAELDYVLCLFERGQGNLEDNSSSLIPGWKPETYEEAVDKYYPAAA</sequence>
<dbReference type="InterPro" id="IPR036291">
    <property type="entry name" value="NAD(P)-bd_dom_sf"/>
</dbReference>
<dbReference type="PANTHER" id="PTHR47706:SF4">
    <property type="entry name" value="NMRA-LIKE DOMAIN-CONTAINING PROTEIN"/>
    <property type="match status" value="1"/>
</dbReference>
<keyword evidence="3" id="KW-0560">Oxidoreductase</keyword>
<dbReference type="GO" id="GO:0016491">
    <property type="term" value="F:oxidoreductase activity"/>
    <property type="evidence" value="ECO:0007669"/>
    <property type="project" value="UniProtKB-KW"/>
</dbReference>
<accession>J0D0K6</accession>
<dbReference type="KEGG" id="adl:AURDEDRAFT_129182"/>
<dbReference type="EMBL" id="JH687833">
    <property type="protein sequence ID" value="EJD37903.1"/>
    <property type="molecule type" value="Genomic_DNA"/>
</dbReference>
<dbReference type="Gene3D" id="3.40.50.720">
    <property type="entry name" value="NAD(P)-binding Rossmann-like Domain"/>
    <property type="match status" value="1"/>
</dbReference>
<dbReference type="SUPFAM" id="SSF51735">
    <property type="entry name" value="NAD(P)-binding Rossmann-fold domains"/>
    <property type="match status" value="1"/>
</dbReference>
<dbReference type="InterPro" id="IPR045312">
    <property type="entry name" value="PCBER-like"/>
</dbReference>
<evidence type="ECO:0000313" key="6">
    <source>
        <dbReference type="Proteomes" id="UP000006514"/>
    </source>
</evidence>
<evidence type="ECO:0000256" key="1">
    <source>
        <dbReference type="ARBA" id="ARBA00005725"/>
    </source>
</evidence>